<dbReference type="EMBL" id="CP101717">
    <property type="protein sequence ID" value="WLD58926.1"/>
    <property type="molecule type" value="Genomic_DNA"/>
</dbReference>
<dbReference type="PANTHER" id="PTHR10361:SF28">
    <property type="entry name" value="P3 PROTEIN-RELATED"/>
    <property type="match status" value="1"/>
</dbReference>
<feature type="transmembrane region" description="Helical" evidence="5">
    <location>
        <begin position="270"/>
        <end position="291"/>
    </location>
</feature>
<keyword evidence="4 5" id="KW-0472">Membrane</keyword>
<gene>
    <name evidence="6" type="ORF">NFC81_03835</name>
</gene>
<feature type="transmembrane region" description="Helical" evidence="5">
    <location>
        <begin position="44"/>
        <end position="70"/>
    </location>
</feature>
<evidence type="ECO:0000256" key="2">
    <source>
        <dbReference type="ARBA" id="ARBA00022692"/>
    </source>
</evidence>
<dbReference type="AlphaFoldDB" id="A0AB38YHZ5"/>
<sequence length="305" mass="33468">MLNEVTIQFNPTSLIILNGILAFMMFGVSLNLRMEDFKRILRAPVAPMIGLFAQFVLLPALTAWLCWWFAIDPYIALGMILVASCPGGSFSNIMTYIARGNVAVSVSMTGVSSLAAIIMTPLNFMFYGQLNPITQPLMQEIAINPLSLLLLTTLVLALPLVVGMTVGVRYPRFADGAETWFRGASLIIFLVFVGLAFSANTTVFLENFDKFALLVIAHNALALLTGAIFAYFARLRREDRQAVTLEVGIQNSGLALSILFTFFADQGAMMVIAAFWGVWHLVSGLSLALFWSWQSNRRGVAYGNA</sequence>
<keyword evidence="2 5" id="KW-0812">Transmembrane</keyword>
<name>A0AB38YHZ5_9GAMM</name>
<dbReference type="InterPro" id="IPR038770">
    <property type="entry name" value="Na+/solute_symporter_sf"/>
</dbReference>
<accession>A0AB38YHZ5</accession>
<dbReference type="Gene3D" id="1.20.1530.20">
    <property type="match status" value="1"/>
</dbReference>
<evidence type="ECO:0000256" key="1">
    <source>
        <dbReference type="ARBA" id="ARBA00004141"/>
    </source>
</evidence>
<feature type="transmembrane region" description="Helical" evidence="5">
    <location>
        <begin position="146"/>
        <end position="168"/>
    </location>
</feature>
<dbReference type="InterPro" id="IPR004710">
    <property type="entry name" value="Bilac:Na_transpt"/>
</dbReference>
<protein>
    <submittedName>
        <fullName evidence="6">Bile acid:sodium symporter family protein</fullName>
    </submittedName>
</protein>
<organism evidence="6">
    <name type="scientific">Salinispirillum sp. LH 10-3-1</name>
    <dbReference type="NCBI Taxonomy" id="2952525"/>
    <lineage>
        <taxon>Bacteria</taxon>
        <taxon>Pseudomonadati</taxon>
        <taxon>Pseudomonadota</taxon>
        <taxon>Gammaproteobacteria</taxon>
        <taxon>Oceanospirillales</taxon>
        <taxon>Saccharospirillaceae</taxon>
        <taxon>Salinispirillum</taxon>
    </lineage>
</organism>
<dbReference type="Pfam" id="PF01758">
    <property type="entry name" value="SBF"/>
    <property type="match status" value="1"/>
</dbReference>
<dbReference type="GO" id="GO:0016020">
    <property type="term" value="C:membrane"/>
    <property type="evidence" value="ECO:0007669"/>
    <property type="project" value="UniProtKB-SubCell"/>
</dbReference>
<evidence type="ECO:0000256" key="4">
    <source>
        <dbReference type="ARBA" id="ARBA00023136"/>
    </source>
</evidence>
<keyword evidence="3 5" id="KW-1133">Transmembrane helix</keyword>
<dbReference type="PANTHER" id="PTHR10361">
    <property type="entry name" value="SODIUM-BILE ACID COTRANSPORTER"/>
    <property type="match status" value="1"/>
</dbReference>
<feature type="transmembrane region" description="Helical" evidence="5">
    <location>
        <begin position="211"/>
        <end position="233"/>
    </location>
</feature>
<dbReference type="InterPro" id="IPR002657">
    <property type="entry name" value="BilAc:Na_symport/Acr3"/>
</dbReference>
<feature type="transmembrane region" description="Helical" evidence="5">
    <location>
        <begin position="76"/>
        <end position="97"/>
    </location>
</feature>
<feature type="transmembrane region" description="Helical" evidence="5">
    <location>
        <begin position="180"/>
        <end position="199"/>
    </location>
</feature>
<proteinExistence type="predicted"/>
<feature type="transmembrane region" description="Helical" evidence="5">
    <location>
        <begin position="12"/>
        <end position="32"/>
    </location>
</feature>
<comment type="subcellular location">
    <subcellularLocation>
        <location evidence="1">Membrane</location>
        <topology evidence="1">Multi-pass membrane protein</topology>
    </subcellularLocation>
</comment>
<feature type="transmembrane region" description="Helical" evidence="5">
    <location>
        <begin position="245"/>
        <end position="264"/>
    </location>
</feature>
<feature type="transmembrane region" description="Helical" evidence="5">
    <location>
        <begin position="104"/>
        <end position="126"/>
    </location>
</feature>
<evidence type="ECO:0000256" key="5">
    <source>
        <dbReference type="SAM" id="Phobius"/>
    </source>
</evidence>
<dbReference type="RefSeq" id="WP_304996214.1">
    <property type="nucleotide sequence ID" value="NZ_CP101717.1"/>
</dbReference>
<evidence type="ECO:0000256" key="3">
    <source>
        <dbReference type="ARBA" id="ARBA00022989"/>
    </source>
</evidence>
<evidence type="ECO:0000313" key="6">
    <source>
        <dbReference type="EMBL" id="WLD58926.1"/>
    </source>
</evidence>
<reference evidence="6" key="1">
    <citation type="submission" date="2022-07" db="EMBL/GenBank/DDBJ databases">
        <title>Complete genome sequence of Salinispirillum sp. LH10-3-1 capable of multiple carbohydrate inversion isolated from a soda lake.</title>
        <authorList>
            <person name="Liu J."/>
            <person name="Zhai Y."/>
            <person name="Zhang H."/>
            <person name="Yang H."/>
            <person name="Qu J."/>
            <person name="Li J."/>
        </authorList>
    </citation>
    <scope>NUCLEOTIDE SEQUENCE</scope>
    <source>
        <strain evidence="6">LH 10-3-1</strain>
    </source>
</reference>